<feature type="region of interest" description="Disordered" evidence="8">
    <location>
        <begin position="1"/>
        <end position="20"/>
    </location>
</feature>
<comment type="caution">
    <text evidence="10">The sequence shown here is derived from an EMBL/GenBank/DDBJ whole genome shotgun (WGS) entry which is preliminary data.</text>
</comment>
<feature type="transmembrane region" description="Helical" evidence="7">
    <location>
        <begin position="37"/>
        <end position="54"/>
    </location>
</feature>
<accession>A0ABT9QIZ9</accession>
<dbReference type="PANTHER" id="PTHR30151">
    <property type="entry name" value="ALKANE SULFONATE ABC TRANSPORTER-RELATED, MEMBRANE SUBUNIT"/>
    <property type="match status" value="1"/>
</dbReference>
<evidence type="ECO:0000256" key="8">
    <source>
        <dbReference type="SAM" id="MobiDB-lite"/>
    </source>
</evidence>
<evidence type="ECO:0000259" key="9">
    <source>
        <dbReference type="PROSITE" id="PS50928"/>
    </source>
</evidence>
<name>A0ABT9QIZ9_9ACTN</name>
<dbReference type="PROSITE" id="PS50928">
    <property type="entry name" value="ABC_TM1"/>
    <property type="match status" value="1"/>
</dbReference>
<dbReference type="PANTHER" id="PTHR30151:SF16">
    <property type="entry name" value="ABC TRANSPORTER PERMEASE PROTEIN"/>
    <property type="match status" value="1"/>
</dbReference>
<gene>
    <name evidence="10" type="ORF">J2853_005260</name>
</gene>
<evidence type="ECO:0000313" key="11">
    <source>
        <dbReference type="Proteomes" id="UP001225356"/>
    </source>
</evidence>
<feature type="transmembrane region" description="Helical" evidence="7">
    <location>
        <begin position="99"/>
        <end position="119"/>
    </location>
</feature>
<dbReference type="SUPFAM" id="SSF161098">
    <property type="entry name" value="MetI-like"/>
    <property type="match status" value="1"/>
</dbReference>
<keyword evidence="5 7" id="KW-1133">Transmembrane helix</keyword>
<dbReference type="Pfam" id="PF00528">
    <property type="entry name" value="BPD_transp_1"/>
    <property type="match status" value="1"/>
</dbReference>
<feature type="transmembrane region" description="Helical" evidence="7">
    <location>
        <begin position="254"/>
        <end position="274"/>
    </location>
</feature>
<dbReference type="Gene3D" id="1.10.3720.10">
    <property type="entry name" value="MetI-like"/>
    <property type="match status" value="1"/>
</dbReference>
<dbReference type="Proteomes" id="UP001225356">
    <property type="component" value="Unassembled WGS sequence"/>
</dbReference>
<dbReference type="InterPro" id="IPR000515">
    <property type="entry name" value="MetI-like"/>
</dbReference>
<comment type="subcellular location">
    <subcellularLocation>
        <location evidence="1 7">Cell membrane</location>
        <topology evidence="1 7">Multi-pass membrane protein</topology>
    </subcellularLocation>
</comment>
<dbReference type="RefSeq" id="WP_307562182.1">
    <property type="nucleotide sequence ID" value="NZ_JAUSQU010000001.1"/>
</dbReference>
<feature type="domain" description="ABC transmembrane type-1" evidence="9">
    <location>
        <begin position="91"/>
        <end position="275"/>
    </location>
</feature>
<keyword evidence="6 7" id="KW-0472">Membrane</keyword>
<evidence type="ECO:0000256" key="4">
    <source>
        <dbReference type="ARBA" id="ARBA00022692"/>
    </source>
</evidence>
<keyword evidence="2 7" id="KW-0813">Transport</keyword>
<dbReference type="InterPro" id="IPR035906">
    <property type="entry name" value="MetI-like_sf"/>
</dbReference>
<reference evidence="10 11" key="1">
    <citation type="submission" date="2023-07" db="EMBL/GenBank/DDBJ databases">
        <title>Sequencing the genomes of 1000 actinobacteria strains.</title>
        <authorList>
            <person name="Klenk H.-P."/>
        </authorList>
    </citation>
    <scope>NUCLEOTIDE SEQUENCE [LARGE SCALE GENOMIC DNA]</scope>
    <source>
        <strain evidence="10 11">DSM 46740</strain>
    </source>
</reference>
<evidence type="ECO:0000256" key="5">
    <source>
        <dbReference type="ARBA" id="ARBA00022989"/>
    </source>
</evidence>
<feature type="transmembrane region" description="Helical" evidence="7">
    <location>
        <begin position="218"/>
        <end position="242"/>
    </location>
</feature>
<evidence type="ECO:0000256" key="6">
    <source>
        <dbReference type="ARBA" id="ARBA00023136"/>
    </source>
</evidence>
<sequence length="289" mass="31235">MSRVETAKPPVPGRQDRPASRAGTAARGFLMGAVSRFWLVIVLIAAWEVATRIIQESYFPPPSEIVVTMYELWFSGPASQLFLTQDALDDFGHSLYNLFGGWILACVAGVAIGVALGLSRKLADYIEPMIHFGRAVPPPTLISFYIAAFQLGTPMQVATIVSGVIWPVLLNTIDGVRTVEQLHLDSAEVFGVRGARRLFWVVIPGAAPKIVAGLRISLGLALILMILSELIGSTVGIGSLLIGAQRSFELTEMWAGIVILGVLGYLLNAVFVAVEKRALRWHLSARGVT</sequence>
<evidence type="ECO:0000256" key="3">
    <source>
        <dbReference type="ARBA" id="ARBA00022475"/>
    </source>
</evidence>
<proteinExistence type="inferred from homology"/>
<evidence type="ECO:0000313" key="10">
    <source>
        <dbReference type="EMBL" id="MDP9846049.1"/>
    </source>
</evidence>
<evidence type="ECO:0000256" key="1">
    <source>
        <dbReference type="ARBA" id="ARBA00004651"/>
    </source>
</evidence>
<dbReference type="EMBL" id="JAUSQU010000001">
    <property type="protein sequence ID" value="MDP9846049.1"/>
    <property type="molecule type" value="Genomic_DNA"/>
</dbReference>
<protein>
    <submittedName>
        <fullName evidence="10">ABC-type nitrate/sulfonate/bicarbonate transport system permease component</fullName>
    </submittedName>
</protein>
<keyword evidence="11" id="KW-1185">Reference proteome</keyword>
<comment type="similarity">
    <text evidence="7">Belongs to the binding-protein-dependent transport system permease family.</text>
</comment>
<organism evidence="10 11">
    <name type="scientific">Streptosporangium lutulentum</name>
    <dbReference type="NCBI Taxonomy" id="1461250"/>
    <lineage>
        <taxon>Bacteria</taxon>
        <taxon>Bacillati</taxon>
        <taxon>Actinomycetota</taxon>
        <taxon>Actinomycetes</taxon>
        <taxon>Streptosporangiales</taxon>
        <taxon>Streptosporangiaceae</taxon>
        <taxon>Streptosporangium</taxon>
    </lineage>
</organism>
<keyword evidence="3" id="KW-1003">Cell membrane</keyword>
<evidence type="ECO:0000256" key="7">
    <source>
        <dbReference type="RuleBase" id="RU363032"/>
    </source>
</evidence>
<evidence type="ECO:0000256" key="2">
    <source>
        <dbReference type="ARBA" id="ARBA00022448"/>
    </source>
</evidence>
<keyword evidence="4 7" id="KW-0812">Transmembrane</keyword>